<dbReference type="HOGENOM" id="CLU_2628635_0_0_1"/>
<protein>
    <submittedName>
        <fullName evidence="2">Uncharacterized protein</fullName>
    </submittedName>
</protein>
<organism evidence="2 3">
    <name type="scientific">Phlebiopsis gigantea (strain 11061_1 CR5-6)</name>
    <name type="common">White-rot fungus</name>
    <name type="synonym">Peniophora gigantea</name>
    <dbReference type="NCBI Taxonomy" id="745531"/>
    <lineage>
        <taxon>Eukaryota</taxon>
        <taxon>Fungi</taxon>
        <taxon>Dikarya</taxon>
        <taxon>Basidiomycota</taxon>
        <taxon>Agaricomycotina</taxon>
        <taxon>Agaricomycetes</taxon>
        <taxon>Polyporales</taxon>
        <taxon>Phanerochaetaceae</taxon>
        <taxon>Phlebiopsis</taxon>
    </lineage>
</organism>
<reference evidence="2 3" key="1">
    <citation type="journal article" date="2014" name="PLoS Genet.">
        <title>Analysis of the Phlebiopsis gigantea genome, transcriptome and secretome provides insight into its pioneer colonization strategies of wood.</title>
        <authorList>
            <person name="Hori C."/>
            <person name="Ishida T."/>
            <person name="Igarashi K."/>
            <person name="Samejima M."/>
            <person name="Suzuki H."/>
            <person name="Master E."/>
            <person name="Ferreira P."/>
            <person name="Ruiz-Duenas F.J."/>
            <person name="Held B."/>
            <person name="Canessa P."/>
            <person name="Larrondo L.F."/>
            <person name="Schmoll M."/>
            <person name="Druzhinina I.S."/>
            <person name="Kubicek C.P."/>
            <person name="Gaskell J.A."/>
            <person name="Kersten P."/>
            <person name="St John F."/>
            <person name="Glasner J."/>
            <person name="Sabat G."/>
            <person name="Splinter BonDurant S."/>
            <person name="Syed K."/>
            <person name="Yadav J."/>
            <person name="Mgbeahuruike A.C."/>
            <person name="Kovalchuk A."/>
            <person name="Asiegbu F.O."/>
            <person name="Lackner G."/>
            <person name="Hoffmeister D."/>
            <person name="Rencoret J."/>
            <person name="Gutierrez A."/>
            <person name="Sun H."/>
            <person name="Lindquist E."/>
            <person name="Barry K."/>
            <person name="Riley R."/>
            <person name="Grigoriev I.V."/>
            <person name="Henrissat B."/>
            <person name="Kues U."/>
            <person name="Berka R.M."/>
            <person name="Martinez A.T."/>
            <person name="Covert S.F."/>
            <person name="Blanchette R.A."/>
            <person name="Cullen D."/>
        </authorList>
    </citation>
    <scope>NUCLEOTIDE SEQUENCE [LARGE SCALE GENOMIC DNA]</scope>
    <source>
        <strain evidence="2 3">11061_1 CR5-6</strain>
    </source>
</reference>
<gene>
    <name evidence="2" type="ORF">PHLGIDRAFT_18724</name>
</gene>
<accession>A0A0C3NUS7</accession>
<evidence type="ECO:0000313" key="2">
    <source>
        <dbReference type="EMBL" id="KIP09089.1"/>
    </source>
</evidence>
<sequence length="78" mass="8376">MHDAKLKPQGPIREPAQQRTKVDVLSSTLPMERKWPSEPLSTPKTEPPPIQAQDKGKEPLTSFTFAGSGAPPAGSTTP</sequence>
<proteinExistence type="predicted"/>
<evidence type="ECO:0000313" key="3">
    <source>
        <dbReference type="Proteomes" id="UP000053257"/>
    </source>
</evidence>
<dbReference type="EMBL" id="KN840470">
    <property type="protein sequence ID" value="KIP09089.1"/>
    <property type="molecule type" value="Genomic_DNA"/>
</dbReference>
<keyword evidence="3" id="KW-1185">Reference proteome</keyword>
<feature type="non-terminal residue" evidence="2">
    <location>
        <position position="78"/>
    </location>
</feature>
<dbReference type="Proteomes" id="UP000053257">
    <property type="component" value="Unassembled WGS sequence"/>
</dbReference>
<evidence type="ECO:0000256" key="1">
    <source>
        <dbReference type="SAM" id="MobiDB-lite"/>
    </source>
</evidence>
<name>A0A0C3NUS7_PHLG1</name>
<feature type="region of interest" description="Disordered" evidence="1">
    <location>
        <begin position="1"/>
        <end position="78"/>
    </location>
</feature>
<dbReference type="AlphaFoldDB" id="A0A0C3NUS7"/>